<sequence length="95" mass="11011">MAFPPTLRPVERLHADDGWSCNRRLTHWLNLTTTGSLKMFTSRDGVYQNTELTNVVYICHDLHQLHIFKQLMVAHALREQPGHILTTSLYPLDNL</sequence>
<dbReference type="Proteomes" id="UP000055024">
    <property type="component" value="Unassembled WGS sequence"/>
</dbReference>
<name>A0A0V1HP20_9BILA</name>
<dbReference type="EMBL" id="JYDP01000042">
    <property type="protein sequence ID" value="KRZ12220.1"/>
    <property type="molecule type" value="Genomic_DNA"/>
</dbReference>
<proteinExistence type="predicted"/>
<accession>A0A0V1HP20</accession>
<dbReference type="AlphaFoldDB" id="A0A0V1HP20"/>
<gene>
    <name evidence="1" type="ORF">T11_4523</name>
</gene>
<comment type="caution">
    <text evidence="1">The sequence shown here is derived from an EMBL/GenBank/DDBJ whole genome shotgun (WGS) entry which is preliminary data.</text>
</comment>
<protein>
    <submittedName>
        <fullName evidence="1">Uncharacterized protein</fullName>
    </submittedName>
</protein>
<organism evidence="1 2">
    <name type="scientific">Trichinella zimbabwensis</name>
    <dbReference type="NCBI Taxonomy" id="268475"/>
    <lineage>
        <taxon>Eukaryota</taxon>
        <taxon>Metazoa</taxon>
        <taxon>Ecdysozoa</taxon>
        <taxon>Nematoda</taxon>
        <taxon>Enoplea</taxon>
        <taxon>Dorylaimia</taxon>
        <taxon>Trichinellida</taxon>
        <taxon>Trichinellidae</taxon>
        <taxon>Trichinella</taxon>
    </lineage>
</organism>
<keyword evidence="2" id="KW-1185">Reference proteome</keyword>
<reference evidence="1 2" key="1">
    <citation type="submission" date="2015-01" db="EMBL/GenBank/DDBJ databases">
        <title>Evolution of Trichinella species and genotypes.</title>
        <authorList>
            <person name="Korhonen P.K."/>
            <person name="Edoardo P."/>
            <person name="Giuseppe L.R."/>
            <person name="Gasser R.B."/>
        </authorList>
    </citation>
    <scope>NUCLEOTIDE SEQUENCE [LARGE SCALE GENOMIC DNA]</scope>
    <source>
        <strain evidence="1">ISS1029</strain>
    </source>
</reference>
<evidence type="ECO:0000313" key="2">
    <source>
        <dbReference type="Proteomes" id="UP000055024"/>
    </source>
</evidence>
<evidence type="ECO:0000313" key="1">
    <source>
        <dbReference type="EMBL" id="KRZ12220.1"/>
    </source>
</evidence>